<dbReference type="Proteomes" id="UP000177235">
    <property type="component" value="Unassembled WGS sequence"/>
</dbReference>
<keyword evidence="1" id="KW-1133">Transmembrane helix</keyword>
<feature type="transmembrane region" description="Helical" evidence="1">
    <location>
        <begin position="6"/>
        <end position="25"/>
    </location>
</feature>
<proteinExistence type="predicted"/>
<reference evidence="2 3" key="1">
    <citation type="journal article" date="2016" name="Nat. Commun.">
        <title>Thousands of microbial genomes shed light on interconnected biogeochemical processes in an aquifer system.</title>
        <authorList>
            <person name="Anantharaman K."/>
            <person name="Brown C.T."/>
            <person name="Hug L.A."/>
            <person name="Sharon I."/>
            <person name="Castelle C.J."/>
            <person name="Probst A.J."/>
            <person name="Thomas B.C."/>
            <person name="Singh A."/>
            <person name="Wilkins M.J."/>
            <person name="Karaoz U."/>
            <person name="Brodie E.L."/>
            <person name="Williams K.H."/>
            <person name="Hubbard S.S."/>
            <person name="Banfield J.F."/>
        </authorList>
    </citation>
    <scope>NUCLEOTIDE SEQUENCE [LARGE SCALE GENOMIC DNA]</scope>
</reference>
<dbReference type="EMBL" id="MFFF01000027">
    <property type="protein sequence ID" value="OGE98705.1"/>
    <property type="molecule type" value="Genomic_DNA"/>
</dbReference>
<evidence type="ECO:0000256" key="1">
    <source>
        <dbReference type="SAM" id="Phobius"/>
    </source>
</evidence>
<organism evidence="2 3">
    <name type="scientific">Candidatus Doudnabacteria bacterium RIFCSPLOWO2_02_FULL_48_13</name>
    <dbReference type="NCBI Taxonomy" id="1817845"/>
    <lineage>
        <taxon>Bacteria</taxon>
        <taxon>Candidatus Doudnaibacteriota</taxon>
    </lineage>
</organism>
<keyword evidence="1" id="KW-0472">Membrane</keyword>
<evidence type="ECO:0000313" key="3">
    <source>
        <dbReference type="Proteomes" id="UP000177235"/>
    </source>
</evidence>
<dbReference type="AlphaFoldDB" id="A0A1F5Q937"/>
<feature type="transmembrane region" description="Helical" evidence="1">
    <location>
        <begin position="83"/>
        <end position="108"/>
    </location>
</feature>
<sequence length="110" mass="12233">MLKDRLIFVSVVFGIILNIILWLLLGGKFGWSAEKIPLHFNVVYGIDFLGSTRQVYEIPLTGIVLLVINSILAIKFYPRSKLFSYFLSFSALAMQAVLIVAATALIVLNA</sequence>
<keyword evidence="1" id="KW-0812">Transmembrane</keyword>
<evidence type="ECO:0008006" key="4">
    <source>
        <dbReference type="Google" id="ProtNLM"/>
    </source>
</evidence>
<accession>A0A1F5Q937</accession>
<name>A0A1F5Q937_9BACT</name>
<feature type="transmembrane region" description="Helical" evidence="1">
    <location>
        <begin position="58"/>
        <end position="77"/>
    </location>
</feature>
<comment type="caution">
    <text evidence="2">The sequence shown here is derived from an EMBL/GenBank/DDBJ whole genome shotgun (WGS) entry which is preliminary data.</text>
</comment>
<gene>
    <name evidence="2" type="ORF">A3J05_04570</name>
</gene>
<evidence type="ECO:0000313" key="2">
    <source>
        <dbReference type="EMBL" id="OGE98705.1"/>
    </source>
</evidence>
<protein>
    <recommendedName>
        <fullName evidence="4">DUF1648 domain-containing protein</fullName>
    </recommendedName>
</protein>